<gene>
    <name evidence="1" type="ORF">MNVI_07460</name>
</gene>
<protein>
    <submittedName>
        <fullName evidence="1">Uncharacterized protein</fullName>
    </submittedName>
</protein>
<proteinExistence type="predicted"/>
<evidence type="ECO:0000313" key="2">
    <source>
        <dbReference type="Proteomes" id="UP000466894"/>
    </source>
</evidence>
<dbReference type="KEGG" id="mnv:MNVI_07460"/>
<dbReference type="RefSeq" id="WP_163747928.1">
    <property type="nucleotide sequence ID" value="NZ_AP022583.1"/>
</dbReference>
<dbReference type="Proteomes" id="UP000466894">
    <property type="component" value="Chromosome"/>
</dbReference>
<dbReference type="AlphaFoldDB" id="A0A7I7PA33"/>
<organism evidence="1 2">
    <name type="scientific">Mycobacterium noviomagense</name>
    <dbReference type="NCBI Taxonomy" id="459858"/>
    <lineage>
        <taxon>Bacteria</taxon>
        <taxon>Bacillati</taxon>
        <taxon>Actinomycetota</taxon>
        <taxon>Actinomycetes</taxon>
        <taxon>Mycobacteriales</taxon>
        <taxon>Mycobacteriaceae</taxon>
        <taxon>Mycobacterium</taxon>
    </lineage>
</organism>
<reference evidence="1 2" key="1">
    <citation type="journal article" date="2019" name="Emerg. Microbes Infect.">
        <title>Comprehensive subspecies identification of 175 nontuberculous mycobacteria species based on 7547 genomic profiles.</title>
        <authorList>
            <person name="Matsumoto Y."/>
            <person name="Kinjo T."/>
            <person name="Motooka D."/>
            <person name="Nabeya D."/>
            <person name="Jung N."/>
            <person name="Uechi K."/>
            <person name="Horii T."/>
            <person name="Iida T."/>
            <person name="Fujita J."/>
            <person name="Nakamura S."/>
        </authorList>
    </citation>
    <scope>NUCLEOTIDE SEQUENCE [LARGE SCALE GENOMIC DNA]</scope>
    <source>
        <strain evidence="1 2">JCM 16367</strain>
    </source>
</reference>
<evidence type="ECO:0000313" key="1">
    <source>
        <dbReference type="EMBL" id="BBY05428.1"/>
    </source>
</evidence>
<name>A0A7I7PA33_9MYCO</name>
<accession>A0A7I7PA33</accession>
<sequence>MGTTQIGEVTLTLLRQTVQAHTWYELYVIAPGRWLPVGSYAIFPQAQAPVQE</sequence>
<dbReference type="EMBL" id="AP022583">
    <property type="protein sequence ID" value="BBY05428.1"/>
    <property type="molecule type" value="Genomic_DNA"/>
</dbReference>